<dbReference type="OrthoDB" id="1092992at2"/>
<evidence type="ECO:0000313" key="2">
    <source>
        <dbReference type="Proteomes" id="UP000477980"/>
    </source>
</evidence>
<accession>A0A6G1VJS8</accession>
<reference evidence="1 2" key="1">
    <citation type="submission" date="2019-09" db="EMBL/GenBank/DDBJ databases">
        <title>Distinct polysaccharide growth profiles of human intestinal Prevotella copri isolates.</title>
        <authorList>
            <person name="Fehlner-Peach H."/>
            <person name="Magnabosco C."/>
            <person name="Raghavan V."/>
            <person name="Scher J.U."/>
            <person name="Tett A."/>
            <person name="Cox L.M."/>
            <person name="Gottsegen C."/>
            <person name="Watters A."/>
            <person name="Wiltshire- Gordon J.D."/>
            <person name="Segata N."/>
            <person name="Bonneau R."/>
            <person name="Littman D.R."/>
        </authorList>
    </citation>
    <scope>NUCLEOTIDE SEQUENCE [LARGE SCALE GENOMIC DNA]</scope>
    <source>
        <strain evidence="2">iAA917</strain>
    </source>
</reference>
<proteinExistence type="predicted"/>
<name>A0A6G1VJS8_9BACT</name>
<protein>
    <submittedName>
        <fullName evidence="1">Uncharacterized protein</fullName>
    </submittedName>
</protein>
<gene>
    <name evidence="1" type="ORF">F7D25_00415</name>
</gene>
<evidence type="ECO:0000313" key="1">
    <source>
        <dbReference type="EMBL" id="MQP12911.1"/>
    </source>
</evidence>
<dbReference type="EMBL" id="VZAH01000005">
    <property type="protein sequence ID" value="MQP12911.1"/>
    <property type="molecule type" value="Genomic_DNA"/>
</dbReference>
<dbReference type="Proteomes" id="UP000477980">
    <property type="component" value="Unassembled WGS sequence"/>
</dbReference>
<dbReference type="AlphaFoldDB" id="A0A6G1VJS8"/>
<organism evidence="1 2">
    <name type="scientific">Segatella copri</name>
    <dbReference type="NCBI Taxonomy" id="165179"/>
    <lineage>
        <taxon>Bacteria</taxon>
        <taxon>Pseudomonadati</taxon>
        <taxon>Bacteroidota</taxon>
        <taxon>Bacteroidia</taxon>
        <taxon>Bacteroidales</taxon>
        <taxon>Prevotellaceae</taxon>
        <taxon>Segatella</taxon>
    </lineage>
</organism>
<dbReference type="RefSeq" id="WP_153092065.1">
    <property type="nucleotide sequence ID" value="NZ_VZAH01000005.1"/>
</dbReference>
<sequence>MLNKKLEYKICGALQQFCVSGLLKGDMGVCIYYFVSGRMRNDSHMTQLGNASLKRIMSKMGQNKKLFIEDGVIGIAIGISFLLKYKYVEGDVNDVLQDIDDYIYKGTCVVLENETAPDTKLPTLDILIFYIVRYIDVKAPARKRFYGKLIEHLFNHIYIHRQDSFYQESYPFSLKKDSYLFLCVLVWIYKIGIAQKRIGHIFEEIKPFLFSSFPVLHANRFQLMTVARCVGKFVNDKEWVTFADRLAENVDMNYILEKELADKNILPQTGVIGIWLLKEFNLWMGFAVRDSSYDFEKRVIESSIWDRIEKDAEFFSNYYSLDGYCGIRMFLDYLKRQNEI</sequence>
<comment type="caution">
    <text evidence="1">The sequence shown here is derived from an EMBL/GenBank/DDBJ whole genome shotgun (WGS) entry which is preliminary data.</text>
</comment>